<keyword evidence="2" id="KW-1185">Reference proteome</keyword>
<evidence type="ECO:0000313" key="2">
    <source>
        <dbReference type="Proteomes" id="UP000005631"/>
    </source>
</evidence>
<evidence type="ECO:0000313" key="1">
    <source>
        <dbReference type="EMBL" id="AEV32284.1"/>
    </source>
</evidence>
<name>G8R6U9_OWEHD</name>
<sequence>MTEHFTGSLMYGDEYGEDVGQEVLFELELERSNSEFSGVSRDISGFGVNESPALVKGSLVNDRISFIKQYQSFHYAEKQTSSNRFLKGPKILYNGTLDQNTGEFYGTWKMPAKTLFFGLIKLTYPSSGSWRMKKTED</sequence>
<dbReference type="STRING" id="926562.Oweho_1284"/>
<dbReference type="AlphaFoldDB" id="G8R6U9"/>
<dbReference type="EMBL" id="CP003156">
    <property type="protein sequence ID" value="AEV32284.1"/>
    <property type="molecule type" value="Genomic_DNA"/>
</dbReference>
<protein>
    <submittedName>
        <fullName evidence="1">Uncharacterized protein</fullName>
    </submittedName>
</protein>
<organism evidence="1 2">
    <name type="scientific">Owenweeksia hongkongensis (strain DSM 17368 / CIP 108786 / JCM 12287 / NRRL B-23963 / UST20020801)</name>
    <dbReference type="NCBI Taxonomy" id="926562"/>
    <lineage>
        <taxon>Bacteria</taxon>
        <taxon>Pseudomonadati</taxon>
        <taxon>Bacteroidota</taxon>
        <taxon>Flavobacteriia</taxon>
        <taxon>Flavobacteriales</taxon>
        <taxon>Owenweeksiaceae</taxon>
        <taxon>Owenweeksia</taxon>
    </lineage>
</organism>
<gene>
    <name evidence="1" type="ordered locus">Oweho_1284</name>
</gene>
<reference evidence="1 2" key="1">
    <citation type="journal article" date="2012" name="Stand. Genomic Sci.">
        <title>Genome sequence of the orange-pigmented seawater bacterium Owenweeksia hongkongensis type strain (UST20020801(T)).</title>
        <authorList>
            <person name="Riedel T."/>
            <person name="Held B."/>
            <person name="Nolan M."/>
            <person name="Lucas S."/>
            <person name="Lapidus A."/>
            <person name="Tice H."/>
            <person name="Del Rio T.G."/>
            <person name="Cheng J.F."/>
            <person name="Han C."/>
            <person name="Tapia R."/>
            <person name="Goodwin L.A."/>
            <person name="Pitluck S."/>
            <person name="Liolios K."/>
            <person name="Mavromatis K."/>
            <person name="Pagani I."/>
            <person name="Ivanova N."/>
            <person name="Mikhailova N."/>
            <person name="Pati A."/>
            <person name="Chen A."/>
            <person name="Palaniappan K."/>
            <person name="Rohde M."/>
            <person name="Tindall B.J."/>
            <person name="Detter J.C."/>
            <person name="Goker M."/>
            <person name="Woyke T."/>
            <person name="Bristow J."/>
            <person name="Eisen J.A."/>
            <person name="Markowitz V."/>
            <person name="Hugenholtz P."/>
            <person name="Klenk H.P."/>
            <person name="Kyrpides N.C."/>
        </authorList>
    </citation>
    <scope>NUCLEOTIDE SEQUENCE</scope>
    <source>
        <strain evidence="2">DSM 17368 / JCM 12287 / NRRL B-23963</strain>
    </source>
</reference>
<accession>G8R6U9</accession>
<proteinExistence type="predicted"/>
<dbReference type="KEGG" id="oho:Oweho_1284"/>
<dbReference type="RefSeq" id="WP_014201642.1">
    <property type="nucleotide sequence ID" value="NC_016599.1"/>
</dbReference>
<dbReference type="Proteomes" id="UP000005631">
    <property type="component" value="Chromosome"/>
</dbReference>
<dbReference type="HOGENOM" id="CLU_1863179_0_0_10"/>
<dbReference type="OrthoDB" id="1362884at2"/>